<feature type="compositionally biased region" description="Low complexity" evidence="1">
    <location>
        <begin position="817"/>
        <end position="834"/>
    </location>
</feature>
<dbReference type="PANTHER" id="PTHR37327">
    <property type="entry name" value="CHROMOSOME 1, WHOLE GENOME SHOTGUN SEQUENCE"/>
    <property type="match status" value="1"/>
</dbReference>
<feature type="compositionally biased region" description="Polar residues" evidence="1">
    <location>
        <begin position="659"/>
        <end position="676"/>
    </location>
</feature>
<feature type="compositionally biased region" description="Low complexity" evidence="1">
    <location>
        <begin position="220"/>
        <end position="247"/>
    </location>
</feature>
<feature type="compositionally biased region" description="Polar residues" evidence="1">
    <location>
        <begin position="1185"/>
        <end position="1202"/>
    </location>
</feature>
<name>A0A8X7N9V0_9BASI</name>
<feature type="region of interest" description="Disordered" evidence="1">
    <location>
        <begin position="1063"/>
        <end position="1088"/>
    </location>
</feature>
<feature type="region of interest" description="Disordered" evidence="1">
    <location>
        <begin position="812"/>
        <end position="834"/>
    </location>
</feature>
<feature type="compositionally biased region" description="Polar residues" evidence="1">
    <location>
        <begin position="1620"/>
        <end position="1632"/>
    </location>
</feature>
<accession>A0A8X7N9V0</accession>
<dbReference type="InterPro" id="IPR036181">
    <property type="entry name" value="MIT_dom_sf"/>
</dbReference>
<feature type="region of interest" description="Disordered" evidence="1">
    <location>
        <begin position="762"/>
        <end position="781"/>
    </location>
</feature>
<protein>
    <recommendedName>
        <fullName evidence="4">MIT domain-containing protein</fullName>
    </recommendedName>
</protein>
<feature type="compositionally biased region" description="Low complexity" evidence="1">
    <location>
        <begin position="912"/>
        <end position="925"/>
    </location>
</feature>
<feature type="compositionally biased region" description="Basic and acidic residues" evidence="1">
    <location>
        <begin position="1548"/>
        <end position="1557"/>
    </location>
</feature>
<feature type="region of interest" description="Disordered" evidence="1">
    <location>
        <begin position="1363"/>
        <end position="1413"/>
    </location>
</feature>
<feature type="region of interest" description="Disordered" evidence="1">
    <location>
        <begin position="847"/>
        <end position="873"/>
    </location>
</feature>
<feature type="compositionally biased region" description="Basic and acidic residues" evidence="1">
    <location>
        <begin position="1581"/>
        <end position="1592"/>
    </location>
</feature>
<feature type="compositionally biased region" description="Basic and acidic residues" evidence="1">
    <location>
        <begin position="75"/>
        <end position="88"/>
    </location>
</feature>
<sequence>MPERGSTQTTDFTPSAQTAAESAEGSAAAAAAAGAGSSRTFPSSASSSSHASSSSVSHDRTATSQENDTEPDPDADFRFPGRKHERDLSMGSPSSSRFLHHGHNSLGSIAPLVSKLSSEPPSEGLPPPPPSSASSSSNPRKMNSRGMRLGAQLRKPGSSSAETGPAPTFGTTGLSEYLVRPSTKSSVSTVDSTLSSTSGVLSEESTDDGMSEYMRGRGRTIPTADASTAASITTTASAAESSSPNAPLGENISSSKSGLSQQATATPSTMSSTDSSTSTSTSAGAGPTPTRPPRKLGGRVAALAAKLSGNDLASAVVAAAPSLPSPTRANALGSGSRSQSSGPETISSASSSPALVSHKSTESSASASMVNAATSSLSSSPALSSASPGPAPGNFSPRTSSLRRHTPQSSLGSVRKLGEAIVNFGSSIGQSRRGSADILSGKGGTGTVSVDRGSTTAVGALSALENGSSPVVTRVSEDEREARARVSSEGSAARSQARKSASTPPTSSSGLSLNNGVIPPSPASPPPRSPRRMLDSTGMRLGEGRSSPASPTPSADPQGTAGKSISSIQDAIGPAAMARVDSGTVRASSMTSYAASTKSQSISSVRGGSSGESARDRLGSTSTGGGSAGTTGAAADESVSSLTDVSVAVNDGSAGGVVSSPNTSQRPSDLTVDTSLASVASGSASGSANTSGYYGGGNAPDSADSVSRTATEKSGQSVDLGNLVTQAMAPYSTGSGSWTMGPSAGGSPFGIASPVLGFSSTPTGTSASGHSTAGTSTHAHTKTLGRLSRLTYARNDGVSVFGIGGPHGGGKGWSDYSAPPSAAPRSPTLHSSSNSFATSFGAAAGGGGPAGSMANTSIGGSSRAGSVSGMNSLRESVDANGGANGAPLGLAIANAGVNSAGGPSPTVAGSHGLTLGLSPDLSSSSGNGGTMGMGSQAALSSPAPYSALNAALISARNSLPVGNLRSDSSFGRDKDIGHLASVREGSFKDETAFVNGISSIDEGNAETSDALTGLGIEHAHARLASRSPGPSGPRASLPALSGLAPQRELLLPALQSVRSAFEGPDHRRDTFSLSPGSGHSHQRPLSALIDDSSPLGAAVADAIKDELQQPPSAVSSGARSTSNSSAWSRTGDGAAHGRKSISPPTTGESAALASGRSLQESSAGDRMRLNRKPSHPTLVEESEQQESIYNSTRRGSQKSTTAVKGRDSRRPSEANSIPASVSSTQDEDKTPLAQPVAGGSAQAEATRLRDMPGPEDEIDGLTIQMRADGGFTYLDAEGNPLGSKVVLTLAIEKAKKAVTLDSSNKVPEAISAYKHALRLLEEVMDRIAPKPGQRPKPNREEERRRLVIIHDTYADRIRLLSAINGPTAPHPSNQASKAPLPNLGPKGRRDAASTFNADMIPRPRAVPGKEPRRSDGFHEAIAAQVAAQSSGPAQTSVPERERRTSLRNVASVDVLSTRRPSMPINDRPLSLATQSAQTPIASAAIGQNGPTSTRMPRKVSLGDEESKRDSMATALSSHTLTPRSAVGSGLLADKSQHMPKISIQPESPESRQARLAETDVDNEIMIRPQKSPRQALQSEGFYHRRGDSDGSGRSHSTSGARRQSISSPSRARSAADGIRTPTTPYFDSSSQLHMEDDSSPKPGSRPGSDWGTLPSEVAPEKERSNTLGVGLMSPPQLLGEAESVRLRPLSAYTEGGTSQAASDGHLSGPESDLDRALAGLDASLNQLSHERIHGTVRASTRRQSRLSLHSTAAGADKAAAAATATVAAAAAGAAGRSLSARRQKTMSTTSRPELPDRTESTRGPTEFPRMPGSEGDADNEHDARAISSSGRQRSSSQPAPKRPPIPFSFMNGAPQPPMPRLTRKGSTSSSHTLSPSAPPGRAGSITNIRPGPGGQSGFRFPSPSPSAVSTFAPSEALSRTGAYYDEDGQVKASTTYDLFPSGLPSAQYSGVPSFAAPVSNSAIPNVDMDPGAHDYSQVFPMPANVILRPFHVIRQLQMSLSMGAHLTRKLYAPKNLWANAQQAGAKIALLDLKVRMLDLVATGMEPVEAGGKALLNPVTSQPGLLAVQATRFSRQLDEFELLLMDVQNTLAQKLSIVEPVAGKKTKNAFGSIGSRLKGSFGGLTSSSKGLDSPMEYMVSLSRLCAKLGHLDQHVQSVVRAQSGASENEPRSPGTETYAALPSEVRLSIEAKLKRTSDWLANVLLCFVLRDMAVVMDRYTKRASVPFVEG</sequence>
<feature type="compositionally biased region" description="Low complexity" evidence="1">
    <location>
        <begin position="1593"/>
        <end position="1615"/>
    </location>
</feature>
<feature type="compositionally biased region" description="Polar residues" evidence="1">
    <location>
        <begin position="1213"/>
        <end position="1224"/>
    </location>
</feature>
<reference evidence="2" key="1">
    <citation type="submission" date="2016-04" db="EMBL/GenBank/DDBJ databases">
        <authorList>
            <person name="Nguyen H.D."/>
            <person name="Samba Siva P."/>
            <person name="Cullis J."/>
            <person name="Levesque C.A."/>
            <person name="Hambleton S."/>
        </authorList>
    </citation>
    <scope>NUCLEOTIDE SEQUENCE</scope>
    <source>
        <strain evidence="2">DAOMC 236422</strain>
    </source>
</reference>
<feature type="compositionally biased region" description="Low complexity" evidence="1">
    <location>
        <begin position="182"/>
        <end position="203"/>
    </location>
</feature>
<feature type="compositionally biased region" description="Polar residues" evidence="1">
    <location>
        <begin position="585"/>
        <end position="598"/>
    </location>
</feature>
<feature type="compositionally biased region" description="Polar residues" evidence="1">
    <location>
        <begin position="704"/>
        <end position="716"/>
    </location>
</feature>
<dbReference type="PANTHER" id="PTHR37327:SF1">
    <property type="entry name" value="MICROTUBULE INTERACTING AND TRANSPORT DOMAIN-CONTAINING PROTEIN"/>
    <property type="match status" value="1"/>
</dbReference>
<proteinExistence type="predicted"/>
<feature type="compositionally biased region" description="Low complexity" evidence="1">
    <location>
        <begin position="1112"/>
        <end position="1128"/>
    </location>
</feature>
<feature type="compositionally biased region" description="Low complexity" evidence="1">
    <location>
        <begin position="1827"/>
        <end position="1837"/>
    </location>
</feature>
<feature type="region of interest" description="Disordered" evidence="1">
    <location>
        <begin position="1540"/>
        <end position="1674"/>
    </location>
</feature>
<evidence type="ECO:0000313" key="2">
    <source>
        <dbReference type="EMBL" id="KAE8268165.1"/>
    </source>
</evidence>
<dbReference type="EMBL" id="LWDG02000170">
    <property type="protein sequence ID" value="KAE8268165.1"/>
    <property type="molecule type" value="Genomic_DNA"/>
</dbReference>
<dbReference type="SUPFAM" id="SSF116846">
    <property type="entry name" value="MIT domain"/>
    <property type="match status" value="1"/>
</dbReference>
<feature type="compositionally biased region" description="Polar residues" evidence="1">
    <location>
        <begin position="857"/>
        <end position="873"/>
    </location>
</feature>
<organism evidence="2 3">
    <name type="scientific">Tilletia walkeri</name>
    <dbReference type="NCBI Taxonomy" id="117179"/>
    <lineage>
        <taxon>Eukaryota</taxon>
        <taxon>Fungi</taxon>
        <taxon>Dikarya</taxon>
        <taxon>Basidiomycota</taxon>
        <taxon>Ustilaginomycotina</taxon>
        <taxon>Exobasidiomycetes</taxon>
        <taxon>Tilletiales</taxon>
        <taxon>Tilletiaceae</taxon>
        <taxon>Tilletia</taxon>
    </lineage>
</organism>
<feature type="compositionally biased region" description="Polar residues" evidence="1">
    <location>
        <begin position="1513"/>
        <end position="1522"/>
    </location>
</feature>
<feature type="compositionally biased region" description="Basic and acidic residues" evidence="1">
    <location>
        <begin position="1500"/>
        <end position="1510"/>
    </location>
</feature>
<feature type="region of interest" description="Disordered" evidence="1">
    <location>
        <begin position="1773"/>
        <end position="1910"/>
    </location>
</feature>
<comment type="caution">
    <text evidence="2">The sequence shown here is derived from an EMBL/GenBank/DDBJ whole genome shotgun (WGS) entry which is preliminary data.</text>
</comment>
<feature type="compositionally biased region" description="Low complexity" evidence="1">
    <location>
        <begin position="1866"/>
        <end position="1875"/>
    </location>
</feature>
<feature type="region of interest" description="Disordered" evidence="1">
    <location>
        <begin position="1108"/>
        <end position="1252"/>
    </location>
</feature>
<feature type="compositionally biased region" description="Low complexity" evidence="1">
    <location>
        <begin position="491"/>
        <end position="516"/>
    </location>
</feature>
<feature type="compositionally biased region" description="Low complexity" evidence="1">
    <location>
        <begin position="340"/>
        <end position="397"/>
    </location>
</feature>
<gene>
    <name evidence="2" type="ORF">A4X09_0g4179</name>
</gene>
<feature type="compositionally biased region" description="Low complexity" evidence="1">
    <location>
        <begin position="762"/>
        <end position="778"/>
    </location>
</feature>
<dbReference type="Proteomes" id="UP000078113">
    <property type="component" value="Unassembled WGS sequence"/>
</dbReference>
<feature type="region of interest" description="Disordered" evidence="1">
    <location>
        <begin position="910"/>
        <end position="939"/>
    </location>
</feature>
<feature type="region of interest" description="Disordered" evidence="1">
    <location>
        <begin position="1483"/>
        <end position="1525"/>
    </location>
</feature>
<keyword evidence="3" id="KW-1185">Reference proteome</keyword>
<dbReference type="Gene3D" id="1.20.58.80">
    <property type="entry name" value="Phosphotransferase system, lactose/cellobiose-type IIA subunit"/>
    <property type="match status" value="1"/>
</dbReference>
<feature type="compositionally biased region" description="Polar residues" evidence="1">
    <location>
        <begin position="424"/>
        <end position="433"/>
    </location>
</feature>
<feature type="region of interest" description="Disordered" evidence="1">
    <location>
        <begin position="319"/>
        <end position="716"/>
    </location>
</feature>
<evidence type="ECO:0008006" key="4">
    <source>
        <dbReference type="Google" id="ProtNLM"/>
    </source>
</evidence>
<feature type="compositionally biased region" description="Low complexity" evidence="1">
    <location>
        <begin position="677"/>
        <end position="692"/>
    </location>
</feature>
<evidence type="ECO:0000313" key="3">
    <source>
        <dbReference type="Proteomes" id="UP000078113"/>
    </source>
</evidence>
<feature type="compositionally biased region" description="Low complexity" evidence="1">
    <location>
        <begin position="260"/>
        <end position="288"/>
    </location>
</feature>
<feature type="compositionally biased region" description="Basic and acidic residues" evidence="1">
    <location>
        <begin position="475"/>
        <end position="486"/>
    </location>
</feature>
<feature type="compositionally biased region" description="Pro residues" evidence="1">
    <location>
        <begin position="519"/>
        <end position="528"/>
    </location>
</feature>
<feature type="compositionally biased region" description="Low complexity" evidence="1">
    <location>
        <begin position="19"/>
        <end position="56"/>
    </location>
</feature>
<evidence type="ECO:0000256" key="1">
    <source>
        <dbReference type="SAM" id="MobiDB-lite"/>
    </source>
</evidence>
<feature type="compositionally biased region" description="Low complexity" evidence="1">
    <location>
        <begin position="546"/>
        <end position="557"/>
    </location>
</feature>
<feature type="compositionally biased region" description="Polar residues" evidence="1">
    <location>
        <begin position="1"/>
        <end position="18"/>
    </location>
</feature>
<feature type="region of interest" description="Disordered" evidence="1">
    <location>
        <begin position="1"/>
        <end position="302"/>
    </location>
</feature>
<reference evidence="2" key="2">
    <citation type="journal article" date="2019" name="IMA Fungus">
        <title>Genome sequencing and comparison of five Tilletia species to identify candidate genes for the detection of regulated species infecting wheat.</title>
        <authorList>
            <person name="Nguyen H.D.T."/>
            <person name="Sultana T."/>
            <person name="Kesanakurti P."/>
            <person name="Hambleton S."/>
        </authorList>
    </citation>
    <scope>NUCLEOTIDE SEQUENCE</scope>
    <source>
        <strain evidence="2">DAOMC 236422</strain>
    </source>
</reference>